<dbReference type="Proteomes" id="UP001529510">
    <property type="component" value="Unassembled WGS sequence"/>
</dbReference>
<dbReference type="SUPFAM" id="SSF48726">
    <property type="entry name" value="Immunoglobulin"/>
    <property type="match status" value="1"/>
</dbReference>
<feature type="non-terminal residue" evidence="3">
    <location>
        <position position="60"/>
    </location>
</feature>
<organism evidence="3 4">
    <name type="scientific">Cirrhinus mrigala</name>
    <name type="common">Mrigala</name>
    <dbReference type="NCBI Taxonomy" id="683832"/>
    <lineage>
        <taxon>Eukaryota</taxon>
        <taxon>Metazoa</taxon>
        <taxon>Chordata</taxon>
        <taxon>Craniata</taxon>
        <taxon>Vertebrata</taxon>
        <taxon>Euteleostomi</taxon>
        <taxon>Actinopterygii</taxon>
        <taxon>Neopterygii</taxon>
        <taxon>Teleostei</taxon>
        <taxon>Ostariophysi</taxon>
        <taxon>Cypriniformes</taxon>
        <taxon>Cyprinidae</taxon>
        <taxon>Labeoninae</taxon>
        <taxon>Labeonini</taxon>
        <taxon>Cirrhinus</taxon>
    </lineage>
</organism>
<comment type="caution">
    <text evidence="3">The sequence shown here is derived from an EMBL/GenBank/DDBJ whole genome shotgun (WGS) entry which is preliminary data.</text>
</comment>
<dbReference type="InterPro" id="IPR013783">
    <property type="entry name" value="Ig-like_fold"/>
</dbReference>
<proteinExistence type="predicted"/>
<evidence type="ECO:0000259" key="2">
    <source>
        <dbReference type="Pfam" id="PF08205"/>
    </source>
</evidence>
<keyword evidence="1" id="KW-1015">Disulfide bond</keyword>
<dbReference type="Pfam" id="PF08205">
    <property type="entry name" value="C2-set_2"/>
    <property type="match status" value="1"/>
</dbReference>
<protein>
    <recommendedName>
        <fullName evidence="2">CD80-like immunoglobulin C2-set domain-containing protein</fullName>
    </recommendedName>
</protein>
<gene>
    <name evidence="3" type="ORF">M9458_032415</name>
</gene>
<evidence type="ECO:0000313" key="4">
    <source>
        <dbReference type="Proteomes" id="UP001529510"/>
    </source>
</evidence>
<dbReference type="EMBL" id="JAMKFB020000016">
    <property type="protein sequence ID" value="KAL0172104.1"/>
    <property type="molecule type" value="Genomic_DNA"/>
</dbReference>
<reference evidence="3 4" key="1">
    <citation type="submission" date="2024-05" db="EMBL/GenBank/DDBJ databases">
        <title>Genome sequencing and assembly of Indian major carp, Cirrhinus mrigala (Hamilton, 1822).</title>
        <authorList>
            <person name="Mohindra V."/>
            <person name="Chowdhury L.M."/>
            <person name="Lal K."/>
            <person name="Jena J.K."/>
        </authorList>
    </citation>
    <scope>NUCLEOTIDE SEQUENCE [LARGE SCALE GENOMIC DNA]</scope>
    <source>
        <strain evidence="3">CM1030</strain>
        <tissue evidence="3">Blood</tissue>
    </source>
</reference>
<dbReference type="AlphaFoldDB" id="A0ABD0PDX3"/>
<dbReference type="InterPro" id="IPR013162">
    <property type="entry name" value="CD80_C2-set"/>
</dbReference>
<name>A0ABD0PDX3_CIRMR</name>
<feature type="domain" description="CD80-like immunoglobulin C2-set" evidence="2">
    <location>
        <begin position="10"/>
        <end position="46"/>
    </location>
</feature>
<dbReference type="InterPro" id="IPR036179">
    <property type="entry name" value="Ig-like_dom_sf"/>
</dbReference>
<evidence type="ECO:0000313" key="3">
    <source>
        <dbReference type="EMBL" id="KAL0172104.1"/>
    </source>
</evidence>
<evidence type="ECO:0000256" key="1">
    <source>
        <dbReference type="ARBA" id="ARBA00023157"/>
    </source>
</evidence>
<sequence>TYMIPSLVTEASGLYTMTSTLFMKPVKADAKSVFHCTVEYSMPNNQIKQESSDKFTLSLL</sequence>
<feature type="non-terminal residue" evidence="3">
    <location>
        <position position="1"/>
    </location>
</feature>
<accession>A0ABD0PDX3</accession>
<dbReference type="Gene3D" id="2.60.40.10">
    <property type="entry name" value="Immunoglobulins"/>
    <property type="match status" value="1"/>
</dbReference>
<keyword evidence="4" id="KW-1185">Reference proteome</keyword>